<sequence>MEETYLEDTCWQITFSFLSFVLCLSLAHNLRPEKSRKKRQRSQPAAGRKSSNPSSLPPPSPINAGESVVAGTTGKAKKKAGGARDLRILSPVLWSAIRAQSSNCVDEVGAMADLKDKVVLVTGASSGIGKEICLDLVKAGCKIIAAARRVDRLNSLCSNINSFGSTGTQATALELDVASVQPPFEKRLRKLGKYLAYLQSDVGLIITLVHCETLFYLKKLARNLIGFVTSRFYYGHITIICFLK</sequence>
<keyword evidence="5" id="KW-1133">Transmembrane helix</keyword>
<dbReference type="GO" id="GO:0009507">
    <property type="term" value="C:chloroplast"/>
    <property type="evidence" value="ECO:0007669"/>
    <property type="project" value="UniProtKB-SubCell"/>
</dbReference>
<dbReference type="PANTHER" id="PTHR44375">
    <property type="entry name" value="BETA-KETOACYL-ACP REDUCTASE-LIKE PROTEIN-RELATED"/>
    <property type="match status" value="1"/>
</dbReference>
<dbReference type="eggNOG" id="KOG0725">
    <property type="taxonomic scope" value="Eukaryota"/>
</dbReference>
<keyword evidence="5" id="KW-0472">Membrane</keyword>
<evidence type="ECO:0000313" key="6">
    <source>
        <dbReference type="EnsemblPlants" id="Bo4g188110.1"/>
    </source>
</evidence>
<evidence type="ECO:0000256" key="4">
    <source>
        <dbReference type="SAM" id="MobiDB-lite"/>
    </source>
</evidence>
<evidence type="ECO:0000256" key="1">
    <source>
        <dbReference type="ARBA" id="ARBA00004229"/>
    </source>
</evidence>
<dbReference type="Proteomes" id="UP000032141">
    <property type="component" value="Chromosome C4"/>
</dbReference>
<dbReference type="AlphaFoldDB" id="A0A0D3C545"/>
<evidence type="ECO:0008006" key="8">
    <source>
        <dbReference type="Google" id="ProtNLM"/>
    </source>
</evidence>
<feature type="transmembrane region" description="Helical" evidence="5">
    <location>
        <begin position="194"/>
        <end position="217"/>
    </location>
</feature>
<dbReference type="HOGENOM" id="CLU_092941_0_0_1"/>
<evidence type="ECO:0000256" key="2">
    <source>
        <dbReference type="ARBA" id="ARBA00022528"/>
    </source>
</evidence>
<dbReference type="OMA" id="GHITIIC"/>
<dbReference type="PANTHER" id="PTHR44375:SF9">
    <property type="entry name" value="NAD(P)-BINDING ROSSMANN-FOLD SUPERFAMILY PROTEIN"/>
    <property type="match status" value="1"/>
</dbReference>
<reference evidence="6" key="2">
    <citation type="submission" date="2015-03" db="UniProtKB">
        <authorList>
            <consortium name="EnsemblPlants"/>
        </authorList>
    </citation>
    <scope>IDENTIFICATION</scope>
</reference>
<dbReference type="Gramene" id="Bo4g188110.1">
    <property type="protein sequence ID" value="Bo4g188110.1"/>
    <property type="gene ID" value="Bo4g188110"/>
</dbReference>
<dbReference type="SUPFAM" id="SSF51735">
    <property type="entry name" value="NAD(P)-binding Rossmann-fold domains"/>
    <property type="match status" value="1"/>
</dbReference>
<dbReference type="EnsemblPlants" id="Bo4g188110.1">
    <property type="protein sequence ID" value="Bo4g188110.1"/>
    <property type="gene ID" value="Bo4g188110"/>
</dbReference>
<dbReference type="STRING" id="109376.A0A0D3C545"/>
<organism evidence="6 7">
    <name type="scientific">Brassica oleracea var. oleracea</name>
    <dbReference type="NCBI Taxonomy" id="109376"/>
    <lineage>
        <taxon>Eukaryota</taxon>
        <taxon>Viridiplantae</taxon>
        <taxon>Streptophyta</taxon>
        <taxon>Embryophyta</taxon>
        <taxon>Tracheophyta</taxon>
        <taxon>Spermatophyta</taxon>
        <taxon>Magnoliopsida</taxon>
        <taxon>eudicotyledons</taxon>
        <taxon>Gunneridae</taxon>
        <taxon>Pentapetalae</taxon>
        <taxon>rosids</taxon>
        <taxon>malvids</taxon>
        <taxon>Brassicales</taxon>
        <taxon>Brassicaceae</taxon>
        <taxon>Brassiceae</taxon>
        <taxon>Brassica</taxon>
    </lineage>
</organism>
<dbReference type="InterPro" id="IPR002347">
    <property type="entry name" value="SDR_fam"/>
</dbReference>
<comment type="subcellular location">
    <subcellularLocation>
        <location evidence="1">Plastid</location>
        <location evidence="1">Chloroplast</location>
    </subcellularLocation>
</comment>
<dbReference type="Pfam" id="PF00106">
    <property type="entry name" value="adh_short"/>
    <property type="match status" value="1"/>
</dbReference>
<dbReference type="Gene3D" id="3.40.50.720">
    <property type="entry name" value="NAD(P)-binding Rossmann-like Domain"/>
    <property type="match status" value="1"/>
</dbReference>
<accession>A0A0D3C545</accession>
<name>A0A0D3C545_BRAOL</name>
<keyword evidence="5" id="KW-0812">Transmembrane</keyword>
<keyword evidence="2" id="KW-0150">Chloroplast</keyword>
<feature type="transmembrane region" description="Helical" evidence="5">
    <location>
        <begin position="223"/>
        <end position="243"/>
    </location>
</feature>
<dbReference type="InterPro" id="IPR036291">
    <property type="entry name" value="NAD(P)-bd_dom_sf"/>
</dbReference>
<keyword evidence="3" id="KW-0934">Plastid</keyword>
<feature type="transmembrane region" description="Helical" evidence="5">
    <location>
        <begin position="12"/>
        <end position="30"/>
    </location>
</feature>
<protein>
    <recommendedName>
        <fullName evidence="8">3-oxoacyl-[acyl-carrier-protein] reductase</fullName>
    </recommendedName>
</protein>
<evidence type="ECO:0000256" key="3">
    <source>
        <dbReference type="ARBA" id="ARBA00022640"/>
    </source>
</evidence>
<feature type="region of interest" description="Disordered" evidence="4">
    <location>
        <begin position="33"/>
        <end position="76"/>
    </location>
</feature>
<reference evidence="6 7" key="1">
    <citation type="journal article" date="2014" name="Genome Biol.">
        <title>Transcriptome and methylome profiling reveals relics of genome dominance in the mesopolyploid Brassica oleracea.</title>
        <authorList>
            <person name="Parkin I.A."/>
            <person name="Koh C."/>
            <person name="Tang H."/>
            <person name="Robinson S.J."/>
            <person name="Kagale S."/>
            <person name="Clarke W.E."/>
            <person name="Town C.D."/>
            <person name="Nixon J."/>
            <person name="Krishnakumar V."/>
            <person name="Bidwell S.L."/>
            <person name="Denoeud F."/>
            <person name="Belcram H."/>
            <person name="Links M.G."/>
            <person name="Just J."/>
            <person name="Clarke C."/>
            <person name="Bender T."/>
            <person name="Huebert T."/>
            <person name="Mason A.S."/>
            <person name="Pires J.C."/>
            <person name="Barker G."/>
            <person name="Moore J."/>
            <person name="Walley P.G."/>
            <person name="Manoli S."/>
            <person name="Batley J."/>
            <person name="Edwards D."/>
            <person name="Nelson M.N."/>
            <person name="Wang X."/>
            <person name="Paterson A.H."/>
            <person name="King G."/>
            <person name="Bancroft I."/>
            <person name="Chalhoub B."/>
            <person name="Sharpe A.G."/>
        </authorList>
    </citation>
    <scope>NUCLEOTIDE SEQUENCE</scope>
    <source>
        <strain evidence="6 7">cv. TO1000</strain>
    </source>
</reference>
<evidence type="ECO:0000256" key="5">
    <source>
        <dbReference type="SAM" id="Phobius"/>
    </source>
</evidence>
<proteinExistence type="predicted"/>
<evidence type="ECO:0000313" key="7">
    <source>
        <dbReference type="Proteomes" id="UP000032141"/>
    </source>
</evidence>
<keyword evidence="7" id="KW-1185">Reference proteome</keyword>